<evidence type="ECO:0000313" key="3">
    <source>
        <dbReference type="Proteomes" id="UP001596989"/>
    </source>
</evidence>
<organism evidence="2 3">
    <name type="scientific">Paenibacillus chungangensis</name>
    <dbReference type="NCBI Taxonomy" id="696535"/>
    <lineage>
        <taxon>Bacteria</taxon>
        <taxon>Bacillati</taxon>
        <taxon>Bacillota</taxon>
        <taxon>Bacilli</taxon>
        <taxon>Bacillales</taxon>
        <taxon>Paenibacillaceae</taxon>
        <taxon>Paenibacillus</taxon>
    </lineage>
</organism>
<dbReference type="SUPFAM" id="SSF50969">
    <property type="entry name" value="YVTN repeat-like/Quinoprotein amine dehydrogenase"/>
    <property type="match status" value="1"/>
</dbReference>
<gene>
    <name evidence="2" type="ORF">ACFQ2I_09505</name>
</gene>
<sequence>MTTSGSSDMDHPEEKVQTVVGSESVEDSSLAKGNEETAGNGNWSFASEEHLQMHWPYMAIPLLVNEPQDRDYAAALEAVVDDAAAPMSKEEIEKIKADPNASMVDNVLPDGRYLQDNWVELQNEMVEASIAIRTTEGTSIGNSLPGRRFERTIAMGNRDALIKLQEVEVEGRLIIAPQNPNQFPGEFIISPDGMQSYLAVDNALYAIHSDDKQLRRLSSDTYNGKTYEQLNELALKQSPHSGLVWNAGVIWNRDYTKLIYHSNKHNPNDTTGMALFAYDIKSGAEELITYTPGADYMINGWTAAGSMICTKVMHGSHLTTVVVTMDGEEFEVKLEGDAKQLYDARDGVIAYATHEGKGVTFHIAKLSESGHMQKITSITLEGGYRQQGSEGFSQGLKYFSILYAPDDKSFKREVKVVDLDTNEIIDIHTFPENVHSSANIISVSWLRNDALLIILSEDDASGAKQLSSWIYRLSKD</sequence>
<feature type="region of interest" description="Disordered" evidence="1">
    <location>
        <begin position="1"/>
        <end position="42"/>
    </location>
</feature>
<dbReference type="Proteomes" id="UP001596989">
    <property type="component" value="Unassembled WGS sequence"/>
</dbReference>
<accession>A0ABW3HQT5</accession>
<keyword evidence="3" id="KW-1185">Reference proteome</keyword>
<dbReference type="RefSeq" id="WP_377563818.1">
    <property type="nucleotide sequence ID" value="NZ_JBHTJZ010000009.1"/>
</dbReference>
<name>A0ABW3HQT5_9BACL</name>
<dbReference type="InterPro" id="IPR011044">
    <property type="entry name" value="Quino_amine_DH_bsu"/>
</dbReference>
<reference evidence="3" key="1">
    <citation type="journal article" date="2019" name="Int. J. Syst. Evol. Microbiol.">
        <title>The Global Catalogue of Microorganisms (GCM) 10K type strain sequencing project: providing services to taxonomists for standard genome sequencing and annotation.</title>
        <authorList>
            <consortium name="The Broad Institute Genomics Platform"/>
            <consortium name="The Broad Institute Genome Sequencing Center for Infectious Disease"/>
            <person name="Wu L."/>
            <person name="Ma J."/>
        </authorList>
    </citation>
    <scope>NUCLEOTIDE SEQUENCE [LARGE SCALE GENOMIC DNA]</scope>
    <source>
        <strain evidence="3">CCUG 59129</strain>
    </source>
</reference>
<protein>
    <submittedName>
        <fullName evidence="2">Uncharacterized protein</fullName>
    </submittedName>
</protein>
<evidence type="ECO:0000313" key="2">
    <source>
        <dbReference type="EMBL" id="MFD0959630.1"/>
    </source>
</evidence>
<proteinExistence type="predicted"/>
<dbReference type="EMBL" id="JBHTJZ010000009">
    <property type="protein sequence ID" value="MFD0959630.1"/>
    <property type="molecule type" value="Genomic_DNA"/>
</dbReference>
<evidence type="ECO:0000256" key="1">
    <source>
        <dbReference type="SAM" id="MobiDB-lite"/>
    </source>
</evidence>
<comment type="caution">
    <text evidence="2">The sequence shown here is derived from an EMBL/GenBank/DDBJ whole genome shotgun (WGS) entry which is preliminary data.</text>
</comment>